<comment type="caution">
    <text evidence="1">The sequence shown here is derived from an EMBL/GenBank/DDBJ whole genome shotgun (WGS) entry which is preliminary data.</text>
</comment>
<protein>
    <submittedName>
        <fullName evidence="1">Uncharacterized protein</fullName>
    </submittedName>
</protein>
<keyword evidence="2" id="KW-1185">Reference proteome</keyword>
<gene>
    <name evidence="1" type="ORF">CRG98_019841</name>
</gene>
<dbReference type="Proteomes" id="UP000233551">
    <property type="component" value="Unassembled WGS sequence"/>
</dbReference>
<dbReference type="AlphaFoldDB" id="A0A2I0JTX7"/>
<evidence type="ECO:0000313" key="2">
    <source>
        <dbReference type="Proteomes" id="UP000233551"/>
    </source>
</evidence>
<reference evidence="1 2" key="1">
    <citation type="submission" date="2017-11" db="EMBL/GenBank/DDBJ databases">
        <title>De-novo sequencing of pomegranate (Punica granatum L.) genome.</title>
        <authorList>
            <person name="Akparov Z."/>
            <person name="Amiraslanov A."/>
            <person name="Hajiyeva S."/>
            <person name="Abbasov M."/>
            <person name="Kaur K."/>
            <person name="Hamwieh A."/>
            <person name="Solovyev V."/>
            <person name="Salamov A."/>
            <person name="Braich B."/>
            <person name="Kosarev P."/>
            <person name="Mahmoud A."/>
            <person name="Hajiyev E."/>
            <person name="Babayeva S."/>
            <person name="Izzatullayeva V."/>
            <person name="Mammadov A."/>
            <person name="Mammadov A."/>
            <person name="Sharifova S."/>
            <person name="Ojaghi J."/>
            <person name="Eynullazada K."/>
            <person name="Bayramov B."/>
            <person name="Abdulazimova A."/>
            <person name="Shahmuradov I."/>
        </authorList>
    </citation>
    <scope>NUCLEOTIDE SEQUENCE [LARGE SCALE GENOMIC DNA]</scope>
    <source>
        <strain evidence="2">cv. AG2017</strain>
        <tissue evidence="1">Leaf</tissue>
    </source>
</reference>
<sequence>MGCRVQTTFVSGNLAYAAVLGKARGAGSHEDRRVEQRRVGRDHSPVGDVIVLVTFAAGGQGHALFVGAVACDLLWREGWDSVSKFQGAGWEAFIVLIVVVQDSSGTQADTVDCCRRRVEGLHGGIARCMVLCYKDRAIYGWGLPTQGREFLEIERGSLGAGSVA</sequence>
<evidence type="ECO:0000313" key="1">
    <source>
        <dbReference type="EMBL" id="PKI59767.1"/>
    </source>
</evidence>
<accession>A0A2I0JTX7</accession>
<dbReference type="EMBL" id="PGOL01001239">
    <property type="protein sequence ID" value="PKI59767.1"/>
    <property type="molecule type" value="Genomic_DNA"/>
</dbReference>
<organism evidence="1 2">
    <name type="scientific">Punica granatum</name>
    <name type="common">Pomegranate</name>
    <dbReference type="NCBI Taxonomy" id="22663"/>
    <lineage>
        <taxon>Eukaryota</taxon>
        <taxon>Viridiplantae</taxon>
        <taxon>Streptophyta</taxon>
        <taxon>Embryophyta</taxon>
        <taxon>Tracheophyta</taxon>
        <taxon>Spermatophyta</taxon>
        <taxon>Magnoliopsida</taxon>
        <taxon>eudicotyledons</taxon>
        <taxon>Gunneridae</taxon>
        <taxon>Pentapetalae</taxon>
        <taxon>rosids</taxon>
        <taxon>malvids</taxon>
        <taxon>Myrtales</taxon>
        <taxon>Lythraceae</taxon>
        <taxon>Punica</taxon>
    </lineage>
</organism>
<name>A0A2I0JTX7_PUNGR</name>
<proteinExistence type="predicted"/>